<organism evidence="1 2">
    <name type="scientific">Trichonephila clavipes</name>
    <name type="common">Golden silk orbweaver</name>
    <name type="synonym">Nephila clavipes</name>
    <dbReference type="NCBI Taxonomy" id="2585209"/>
    <lineage>
        <taxon>Eukaryota</taxon>
        <taxon>Metazoa</taxon>
        <taxon>Ecdysozoa</taxon>
        <taxon>Arthropoda</taxon>
        <taxon>Chelicerata</taxon>
        <taxon>Arachnida</taxon>
        <taxon>Araneae</taxon>
        <taxon>Araneomorphae</taxon>
        <taxon>Entelegynae</taxon>
        <taxon>Araneoidea</taxon>
        <taxon>Nephilidae</taxon>
        <taxon>Trichonephila</taxon>
    </lineage>
</organism>
<reference evidence="1" key="1">
    <citation type="submission" date="2020-08" db="EMBL/GenBank/DDBJ databases">
        <title>Multicomponent nature underlies the extraordinary mechanical properties of spider dragline silk.</title>
        <authorList>
            <person name="Kono N."/>
            <person name="Nakamura H."/>
            <person name="Mori M."/>
            <person name="Yoshida Y."/>
            <person name="Ohtoshi R."/>
            <person name="Malay A.D."/>
            <person name="Moran D.A.P."/>
            <person name="Tomita M."/>
            <person name="Numata K."/>
            <person name="Arakawa K."/>
        </authorList>
    </citation>
    <scope>NUCLEOTIDE SEQUENCE</scope>
</reference>
<dbReference type="Proteomes" id="UP000887159">
    <property type="component" value="Unassembled WGS sequence"/>
</dbReference>
<dbReference type="AlphaFoldDB" id="A0A8X6UYD8"/>
<name>A0A8X6UYD8_TRICX</name>
<sequence>MDYGWLFISCEPFPTVCIVNTADVVGRYVGVQHWTATPRWKRSVTSRCTSSTHCVLNTIPCDFHRTREGAPNHRTRLPSGEAFHRLDLSPTRHHTRLQRQSLDQQKWDLSENTTLLPSIVRAALVRHHCNRSHLCHDVYSTVFLMDAMSAGSDIHKDGG</sequence>
<dbReference type="EMBL" id="BMAU01021198">
    <property type="protein sequence ID" value="GFX97516.1"/>
    <property type="molecule type" value="Genomic_DNA"/>
</dbReference>
<gene>
    <name evidence="1" type="ORF">TNCV_2840761</name>
</gene>
<comment type="caution">
    <text evidence="1">The sequence shown here is derived from an EMBL/GenBank/DDBJ whole genome shotgun (WGS) entry which is preliminary data.</text>
</comment>
<protein>
    <submittedName>
        <fullName evidence="1">Uncharacterized protein</fullName>
    </submittedName>
</protein>
<evidence type="ECO:0000313" key="1">
    <source>
        <dbReference type="EMBL" id="GFX97516.1"/>
    </source>
</evidence>
<evidence type="ECO:0000313" key="2">
    <source>
        <dbReference type="Proteomes" id="UP000887159"/>
    </source>
</evidence>
<keyword evidence="2" id="KW-1185">Reference proteome</keyword>
<accession>A0A8X6UYD8</accession>
<proteinExistence type="predicted"/>